<evidence type="ECO:0000256" key="1">
    <source>
        <dbReference type="SAM" id="Phobius"/>
    </source>
</evidence>
<feature type="transmembrane region" description="Helical" evidence="1">
    <location>
        <begin position="28"/>
        <end position="48"/>
    </location>
</feature>
<sequence length="523" mass="55144">MAFRFFRLRVALLGGGFRGSFGKALRTTLLYAILAAAAVLLAIAPTVLIDDAQQRSAVDLLIGGAVLLGVFLVPFFENRRMLEPRQFVQYPAGPGAIAGGLLLSSVITWPFFLLVVWLVALAATRPAWQEPAWAAPVAFILAALFAVASARVMSLLSRLIAGQRFAGALRTTGVVLIVALLPLAVFAGATVFAPGGFDAVDQVAEKLAWTPFGAPFAAVEAAGAGDLDAAGMYLAIVAAAIVVLLALWFALVAASSRRVERPLSPGVARSGLGWFERFSARPAQVIAARQLTYWARDPRYRVALFAIPLAPVFMMLAFWVAGAPLTTLALVPLPVMLLLLGWSQHNDIAMDSTAIWEHVASGTRGRADRAGRLAPVLMIGLPLAVIGSSITVTIVGDWRILPAVVGMNIGVLLVACAVSCVFSVLTPYPATRPGDSPFVQPQGAGTGSGLAQTIAMILALVLAVPPVWFAVNALVDVEFTENMWALAFGIGYGLVVLVLGVLIGGWLFDRSGPELIAVTQIFD</sequence>
<keyword evidence="3" id="KW-1185">Reference proteome</keyword>
<organism evidence="2 3">
    <name type="scientific">Leucobacter alluvii</name>
    <dbReference type="NCBI Taxonomy" id="340321"/>
    <lineage>
        <taxon>Bacteria</taxon>
        <taxon>Bacillati</taxon>
        <taxon>Actinomycetota</taxon>
        <taxon>Actinomycetes</taxon>
        <taxon>Micrococcales</taxon>
        <taxon>Microbacteriaceae</taxon>
        <taxon>Leucobacter</taxon>
    </lineage>
</organism>
<evidence type="ECO:0008006" key="4">
    <source>
        <dbReference type="Google" id="ProtNLM"/>
    </source>
</evidence>
<dbReference type="RefSeq" id="WP_346057694.1">
    <property type="nucleotide sequence ID" value="NZ_BAAAOP010000005.1"/>
</dbReference>
<comment type="caution">
    <text evidence="2">The sequence shown here is derived from an EMBL/GenBank/DDBJ whole genome shotgun (WGS) entry which is preliminary data.</text>
</comment>
<evidence type="ECO:0000313" key="2">
    <source>
        <dbReference type="EMBL" id="GAA2187275.1"/>
    </source>
</evidence>
<feature type="transmembrane region" description="Helical" evidence="1">
    <location>
        <begin position="449"/>
        <end position="471"/>
    </location>
</feature>
<feature type="transmembrane region" description="Helical" evidence="1">
    <location>
        <begin position="483"/>
        <end position="508"/>
    </location>
</feature>
<feature type="transmembrane region" description="Helical" evidence="1">
    <location>
        <begin position="132"/>
        <end position="153"/>
    </location>
</feature>
<feature type="transmembrane region" description="Helical" evidence="1">
    <location>
        <begin position="373"/>
        <end position="394"/>
    </location>
</feature>
<feature type="transmembrane region" description="Helical" evidence="1">
    <location>
        <begin position="400"/>
        <end position="428"/>
    </location>
</feature>
<name>A0ABP5MVQ3_9MICO</name>
<feature type="transmembrane region" description="Helical" evidence="1">
    <location>
        <begin position="325"/>
        <end position="342"/>
    </location>
</feature>
<evidence type="ECO:0000313" key="3">
    <source>
        <dbReference type="Proteomes" id="UP001501084"/>
    </source>
</evidence>
<feature type="transmembrane region" description="Helical" evidence="1">
    <location>
        <begin position="300"/>
        <end position="319"/>
    </location>
</feature>
<keyword evidence="1" id="KW-0472">Membrane</keyword>
<keyword evidence="1" id="KW-1133">Transmembrane helix</keyword>
<dbReference type="Proteomes" id="UP001501084">
    <property type="component" value="Unassembled WGS sequence"/>
</dbReference>
<dbReference type="EMBL" id="BAAAOP010000005">
    <property type="protein sequence ID" value="GAA2187275.1"/>
    <property type="molecule type" value="Genomic_DNA"/>
</dbReference>
<accession>A0ABP5MVQ3</accession>
<feature type="transmembrane region" description="Helical" evidence="1">
    <location>
        <begin position="232"/>
        <end position="254"/>
    </location>
</feature>
<protein>
    <recommendedName>
        <fullName evidence="4">ABC-2 type transport system permease protein</fullName>
    </recommendedName>
</protein>
<proteinExistence type="predicted"/>
<feature type="transmembrane region" description="Helical" evidence="1">
    <location>
        <begin position="60"/>
        <end position="76"/>
    </location>
</feature>
<reference evidence="3" key="1">
    <citation type="journal article" date="2019" name="Int. J. Syst. Evol. Microbiol.">
        <title>The Global Catalogue of Microorganisms (GCM) 10K type strain sequencing project: providing services to taxonomists for standard genome sequencing and annotation.</title>
        <authorList>
            <consortium name="The Broad Institute Genomics Platform"/>
            <consortium name="The Broad Institute Genome Sequencing Center for Infectious Disease"/>
            <person name="Wu L."/>
            <person name="Ma J."/>
        </authorList>
    </citation>
    <scope>NUCLEOTIDE SEQUENCE [LARGE SCALE GENOMIC DNA]</scope>
    <source>
        <strain evidence="3">JCM 14919</strain>
    </source>
</reference>
<gene>
    <name evidence="2" type="ORF">GCM10009786_11470</name>
</gene>
<keyword evidence="1" id="KW-0812">Transmembrane</keyword>
<feature type="transmembrane region" description="Helical" evidence="1">
    <location>
        <begin position="174"/>
        <end position="193"/>
    </location>
</feature>
<feature type="transmembrane region" description="Helical" evidence="1">
    <location>
        <begin position="97"/>
        <end position="120"/>
    </location>
</feature>